<sequence length="123" mass="13641">MGKKKVASASGEGDESVPESSQDKYANELQKLIDVIDPDEYSDDLGTDIWGWFTELEKFSSAVVKAGVTYGKTLRNRLVKEHLEGLLPIFSKFTSKIKERDANIYDLQTALAGTDEALLRAKV</sequence>
<evidence type="ECO:0000313" key="2">
    <source>
        <dbReference type="EMBL" id="GBO09446.1"/>
    </source>
</evidence>
<protein>
    <submittedName>
        <fullName evidence="2">Uncharacterized protein</fullName>
    </submittedName>
</protein>
<evidence type="ECO:0000256" key="1">
    <source>
        <dbReference type="SAM" id="MobiDB-lite"/>
    </source>
</evidence>
<dbReference type="Proteomes" id="UP000499080">
    <property type="component" value="Unassembled WGS sequence"/>
</dbReference>
<dbReference type="EMBL" id="BGPR01034889">
    <property type="protein sequence ID" value="GBO09446.1"/>
    <property type="molecule type" value="Genomic_DNA"/>
</dbReference>
<feature type="region of interest" description="Disordered" evidence="1">
    <location>
        <begin position="1"/>
        <end position="23"/>
    </location>
</feature>
<comment type="caution">
    <text evidence="2">The sequence shown here is derived from an EMBL/GenBank/DDBJ whole genome shotgun (WGS) entry which is preliminary data.</text>
</comment>
<dbReference type="OrthoDB" id="6505565at2759"/>
<dbReference type="AlphaFoldDB" id="A0A4Y2UCU5"/>
<evidence type="ECO:0000313" key="3">
    <source>
        <dbReference type="Proteomes" id="UP000499080"/>
    </source>
</evidence>
<name>A0A4Y2UCU5_ARAVE</name>
<proteinExistence type="predicted"/>
<organism evidence="2 3">
    <name type="scientific">Araneus ventricosus</name>
    <name type="common">Orbweaver spider</name>
    <name type="synonym">Epeira ventricosa</name>
    <dbReference type="NCBI Taxonomy" id="182803"/>
    <lineage>
        <taxon>Eukaryota</taxon>
        <taxon>Metazoa</taxon>
        <taxon>Ecdysozoa</taxon>
        <taxon>Arthropoda</taxon>
        <taxon>Chelicerata</taxon>
        <taxon>Arachnida</taxon>
        <taxon>Araneae</taxon>
        <taxon>Araneomorphae</taxon>
        <taxon>Entelegynae</taxon>
        <taxon>Araneoidea</taxon>
        <taxon>Araneidae</taxon>
        <taxon>Araneus</taxon>
    </lineage>
</organism>
<accession>A0A4Y2UCU5</accession>
<gene>
    <name evidence="2" type="ORF">AVEN_174359_1</name>
</gene>
<reference evidence="2 3" key="1">
    <citation type="journal article" date="2019" name="Sci. Rep.">
        <title>Orb-weaving spider Araneus ventricosus genome elucidates the spidroin gene catalogue.</title>
        <authorList>
            <person name="Kono N."/>
            <person name="Nakamura H."/>
            <person name="Ohtoshi R."/>
            <person name="Moran D.A.P."/>
            <person name="Shinohara A."/>
            <person name="Yoshida Y."/>
            <person name="Fujiwara M."/>
            <person name="Mori M."/>
            <person name="Tomita M."/>
            <person name="Arakawa K."/>
        </authorList>
    </citation>
    <scope>NUCLEOTIDE SEQUENCE [LARGE SCALE GENOMIC DNA]</scope>
</reference>
<keyword evidence="3" id="KW-1185">Reference proteome</keyword>